<dbReference type="PIRSF" id="PIRSF029202">
    <property type="entry name" value="UCP029202"/>
    <property type="match status" value="1"/>
</dbReference>
<organism evidence="1 2">
    <name type="scientific">Xanthomonas prunicola</name>
    <dbReference type="NCBI Taxonomy" id="2053930"/>
    <lineage>
        <taxon>Bacteria</taxon>
        <taxon>Pseudomonadati</taxon>
        <taxon>Pseudomonadota</taxon>
        <taxon>Gammaproteobacteria</taxon>
        <taxon>Lysobacterales</taxon>
        <taxon>Lysobacteraceae</taxon>
        <taxon>Xanthomonas</taxon>
    </lineage>
</organism>
<accession>A0A9Q9IYT4</accession>
<proteinExistence type="predicted"/>
<name>A0A9Q9IYT4_9XANT</name>
<dbReference type="Proteomes" id="UP001058381">
    <property type="component" value="Chromosome"/>
</dbReference>
<dbReference type="InterPro" id="IPR020049">
    <property type="entry name" value="Major_capsid-like"/>
</dbReference>
<sequence length="331" mass="35688">MDIRDQAAVLSFARQQSHVLNTQVYEIEYAEMDYGSLIPINTNIPEWAAGMDTLIMDKVGEAKFQSTYAKDIPLADVNLNIVTSTFAEYAVGYQWNIGEVGKAQFSNFPLTARRAEAARFASEVFIWESALIGAQLKGWTGLINSAAVTPIAAAANGTGAPSSAWVLNDGTGNKTPEEIVADINNAVIGPVNAGNGILTSLLADTVLLPPLAMKYIEETPYGVTSPNETIASYVQTRNAYTRRTGRPLNLRELPALSRAATVGVAGGGRLVAYRNTADVLELPMPMAYRFWPIYQDGPFNFVVPGMGRIGQLDIKKPGIRYLDGITPVPAA</sequence>
<reference evidence="1" key="1">
    <citation type="submission" date="2022-04" db="EMBL/GenBank/DDBJ databases">
        <title>Xanthomonas prunicola pv. tritici, a pathogen causing a previously unreported foliar disease of wheat.</title>
        <authorList>
            <person name="Clavijo F."/>
            <person name="Curland R.D."/>
            <person name="Dill-Macky R."/>
            <person name="Pereyra S."/>
            <person name="Roman-Reyna V."/>
            <person name="Siri M.I."/>
        </authorList>
    </citation>
    <scope>NUCLEOTIDE SEQUENCE</scope>
    <source>
        <strain evidence="1">CIX249</strain>
    </source>
</reference>
<dbReference type="AlphaFoldDB" id="A0A9Q9IYT4"/>
<evidence type="ECO:0000313" key="2">
    <source>
        <dbReference type="Proteomes" id="UP001058381"/>
    </source>
</evidence>
<gene>
    <name evidence="1" type="ORF">M0D43_02950</name>
</gene>
<protein>
    <submittedName>
        <fullName evidence="1">DUF2184 domain-containing protein</fullName>
    </submittedName>
</protein>
<dbReference type="EMBL" id="CP096142">
    <property type="protein sequence ID" value="UXA66017.1"/>
    <property type="molecule type" value="Genomic_DNA"/>
</dbReference>
<dbReference type="RefSeq" id="WP_126969057.1">
    <property type="nucleotide sequence ID" value="NZ_CP096142.1"/>
</dbReference>
<evidence type="ECO:0000313" key="1">
    <source>
        <dbReference type="EMBL" id="UXA66017.1"/>
    </source>
</evidence>
<dbReference type="GeneID" id="75150275"/>
<dbReference type="Pfam" id="PF09950">
    <property type="entry name" value="Major_capside"/>
    <property type="match status" value="1"/>
</dbReference>